<gene>
    <name evidence="11" type="ORF">AFR_40340</name>
</gene>
<feature type="domain" description="P/Homo B" evidence="10">
    <location>
        <begin position="438"/>
        <end position="574"/>
    </location>
</feature>
<feature type="active site" description="Charge relay system" evidence="5 6">
    <location>
        <position position="351"/>
    </location>
</feature>
<evidence type="ECO:0000313" key="11">
    <source>
        <dbReference type="EMBL" id="AGZ46322.1"/>
    </source>
</evidence>
<feature type="active site" description="Charge relay system" evidence="5 6">
    <location>
        <position position="166"/>
    </location>
</feature>
<evidence type="ECO:0000259" key="10">
    <source>
        <dbReference type="PROSITE" id="PS51829"/>
    </source>
</evidence>
<dbReference type="Gene3D" id="3.30.70.80">
    <property type="entry name" value="Peptidase S8 propeptide/proteinase inhibitor I9"/>
    <property type="match status" value="1"/>
</dbReference>
<dbReference type="InterPro" id="IPR002884">
    <property type="entry name" value="P_dom"/>
</dbReference>
<dbReference type="PROSITE" id="PS51892">
    <property type="entry name" value="SUBTILASE"/>
    <property type="match status" value="1"/>
</dbReference>
<dbReference type="InterPro" id="IPR036852">
    <property type="entry name" value="Peptidase_S8/S53_dom_sf"/>
</dbReference>
<dbReference type="GO" id="GO:0005615">
    <property type="term" value="C:extracellular space"/>
    <property type="evidence" value="ECO:0007669"/>
    <property type="project" value="TreeGrafter"/>
</dbReference>
<dbReference type="PATRIC" id="fig|1246995.3.peg.8164"/>
<sequence length="574" mass="58169">MTRNDGPRRAARLALTAGLATAAAVTGVAGTALAGTPTALPTGTIRAAGAAGAITDSYIVVLKPGSAAAARVTSASQDLVKRYGGKVRTNYLSAVRGFQADMTATQARRLAANPAVDYVEQDAVVTMADTQSNPTWGLDRIDQTSLPLSKTYTYRPASDVTAYVLDTGIRISHSEFEGRASYGWDFIDKDSTAQDCNGHGTHVAGTVGGATYGVAKDVKLVGVRVLDCTGSGAYSAIIAGIDWVTTHAVKPAVANMSVGGTASSALNAAVTRSIASGVTYAVAAGNDNKDACGFSPASAADAITVGATDSADARASFSNYGSCLDIFAPGVKITAASYSNDTGSQIMSGTSMASPHVAGAAALVLAANPSFTPAQIREALVGNSTPGKVTSAGSGSVNKLLYSGFLNTPATPAPTTPAPTTPAPTTEPTTPPTTMPTTPPTTSPPTTTPPTTAPPTTAPACGPFTASTSVKIGKKATASSWMTISGCTGTASRTSTVAVTATHAYRGSLVVTLTSPSGTKYTLKTADKTDRAANLAHTYTINLSGAPRNGKWTLQVRDTYGTTTGVLNKWKLTF</sequence>
<feature type="compositionally biased region" description="Pro residues" evidence="8">
    <location>
        <begin position="411"/>
        <end position="422"/>
    </location>
</feature>
<keyword evidence="12" id="KW-1185">Reference proteome</keyword>
<feature type="signal peptide" evidence="9">
    <location>
        <begin position="1"/>
        <end position="34"/>
    </location>
</feature>
<evidence type="ECO:0000256" key="5">
    <source>
        <dbReference type="PIRSR" id="PIRSR615500-1"/>
    </source>
</evidence>
<dbReference type="STRING" id="1246995.AFR_40340"/>
<dbReference type="InterPro" id="IPR037045">
    <property type="entry name" value="S8pro/Inhibitor_I9_sf"/>
</dbReference>
<dbReference type="SUPFAM" id="SSF49785">
    <property type="entry name" value="Galactose-binding domain-like"/>
    <property type="match status" value="1"/>
</dbReference>
<keyword evidence="3 6" id="KW-0378">Hydrolase</keyword>
<evidence type="ECO:0000256" key="7">
    <source>
        <dbReference type="RuleBase" id="RU003355"/>
    </source>
</evidence>
<dbReference type="Proteomes" id="UP000017746">
    <property type="component" value="Chromosome"/>
</dbReference>
<dbReference type="GO" id="GO:0004252">
    <property type="term" value="F:serine-type endopeptidase activity"/>
    <property type="evidence" value="ECO:0007669"/>
    <property type="project" value="UniProtKB-UniRule"/>
</dbReference>
<evidence type="ECO:0000256" key="1">
    <source>
        <dbReference type="ARBA" id="ARBA00011073"/>
    </source>
</evidence>
<dbReference type="InterPro" id="IPR023828">
    <property type="entry name" value="Peptidase_S8_Ser-AS"/>
</dbReference>
<evidence type="ECO:0000313" key="12">
    <source>
        <dbReference type="Proteomes" id="UP000017746"/>
    </source>
</evidence>
<dbReference type="GO" id="GO:0006508">
    <property type="term" value="P:proteolysis"/>
    <property type="evidence" value="ECO:0007669"/>
    <property type="project" value="UniProtKB-KW"/>
</dbReference>
<dbReference type="EMBL" id="CP006272">
    <property type="protein sequence ID" value="AGZ46322.1"/>
    <property type="molecule type" value="Genomic_DNA"/>
</dbReference>
<dbReference type="HOGENOM" id="CLU_011263_1_7_11"/>
<dbReference type="InterPro" id="IPR023827">
    <property type="entry name" value="Peptidase_S8_Asp-AS"/>
</dbReference>
<keyword evidence="4 6" id="KW-0720">Serine protease</keyword>
<dbReference type="Pfam" id="PF00082">
    <property type="entry name" value="Peptidase_S8"/>
    <property type="match status" value="1"/>
</dbReference>
<evidence type="ECO:0000256" key="4">
    <source>
        <dbReference type="ARBA" id="ARBA00022825"/>
    </source>
</evidence>
<dbReference type="InterPro" id="IPR000209">
    <property type="entry name" value="Peptidase_S8/S53_dom"/>
</dbReference>
<dbReference type="FunFam" id="3.40.50.200:FF:000014">
    <property type="entry name" value="Proteinase K"/>
    <property type="match status" value="1"/>
</dbReference>
<dbReference type="OrthoDB" id="9798386at2"/>
<comment type="similarity">
    <text evidence="1 6 7">Belongs to the peptidase S8 family.</text>
</comment>
<dbReference type="InterPro" id="IPR008979">
    <property type="entry name" value="Galactose-bd-like_sf"/>
</dbReference>
<dbReference type="PANTHER" id="PTHR43806">
    <property type="entry name" value="PEPTIDASE S8"/>
    <property type="match status" value="1"/>
</dbReference>
<dbReference type="eggNOG" id="COG1404">
    <property type="taxonomic scope" value="Bacteria"/>
</dbReference>
<dbReference type="Pfam" id="PF01483">
    <property type="entry name" value="P_proprotein"/>
    <property type="match status" value="1"/>
</dbReference>
<dbReference type="RefSeq" id="WP_023562654.1">
    <property type="nucleotide sequence ID" value="NC_022657.1"/>
</dbReference>
<dbReference type="Gene3D" id="3.40.50.200">
    <property type="entry name" value="Peptidase S8/S53 domain"/>
    <property type="match status" value="1"/>
</dbReference>
<dbReference type="PROSITE" id="PS51829">
    <property type="entry name" value="P_HOMO_B"/>
    <property type="match status" value="1"/>
</dbReference>
<dbReference type="Gene3D" id="2.60.120.260">
    <property type="entry name" value="Galactose-binding domain-like"/>
    <property type="match status" value="1"/>
</dbReference>
<dbReference type="PRINTS" id="PR00723">
    <property type="entry name" value="SUBTILISIN"/>
</dbReference>
<accession>U5WBF7</accession>
<evidence type="ECO:0000256" key="3">
    <source>
        <dbReference type="ARBA" id="ARBA00022801"/>
    </source>
</evidence>
<dbReference type="KEGG" id="afs:AFR_40340"/>
<evidence type="ECO:0000256" key="9">
    <source>
        <dbReference type="SAM" id="SignalP"/>
    </source>
</evidence>
<dbReference type="PANTHER" id="PTHR43806:SF11">
    <property type="entry name" value="CEREVISIN-RELATED"/>
    <property type="match status" value="1"/>
</dbReference>
<dbReference type="InterPro" id="IPR010259">
    <property type="entry name" value="S8pro/Inhibitor_I9"/>
</dbReference>
<dbReference type="InterPro" id="IPR015500">
    <property type="entry name" value="Peptidase_S8_subtilisin-rel"/>
</dbReference>
<keyword evidence="9" id="KW-0732">Signal</keyword>
<dbReference type="PROSITE" id="PS00137">
    <property type="entry name" value="SUBTILASE_HIS"/>
    <property type="match status" value="1"/>
</dbReference>
<feature type="chain" id="PRO_5004665892" evidence="9">
    <location>
        <begin position="35"/>
        <end position="574"/>
    </location>
</feature>
<organism evidence="11 12">
    <name type="scientific">Actinoplanes friuliensis DSM 7358</name>
    <dbReference type="NCBI Taxonomy" id="1246995"/>
    <lineage>
        <taxon>Bacteria</taxon>
        <taxon>Bacillati</taxon>
        <taxon>Actinomycetota</taxon>
        <taxon>Actinomycetes</taxon>
        <taxon>Micromonosporales</taxon>
        <taxon>Micromonosporaceae</taxon>
        <taxon>Actinoplanes</taxon>
    </lineage>
</organism>
<name>U5WBF7_9ACTN</name>
<dbReference type="PROSITE" id="PS00138">
    <property type="entry name" value="SUBTILASE_SER"/>
    <property type="match status" value="1"/>
</dbReference>
<dbReference type="InterPro" id="IPR034193">
    <property type="entry name" value="PCSK9_ProteinaseK-like"/>
</dbReference>
<dbReference type="SUPFAM" id="SSF54897">
    <property type="entry name" value="Protease propeptides/inhibitors"/>
    <property type="match status" value="1"/>
</dbReference>
<feature type="compositionally biased region" description="Pro residues" evidence="8">
    <location>
        <begin position="429"/>
        <end position="457"/>
    </location>
</feature>
<reference evidence="11 12" key="1">
    <citation type="journal article" date="2014" name="J. Biotechnol.">
        <title>Complete genome sequence of the actinobacterium Actinoplanes friuliensis HAG 010964, producer of the lipopeptide antibiotic friulimycin.</title>
        <authorList>
            <person name="Ruckert C."/>
            <person name="Szczepanowski R."/>
            <person name="Albersmeier A."/>
            <person name="Goesmann A."/>
            <person name="Fischer N."/>
            <person name="Steinkamper A."/>
            <person name="Puhler A."/>
            <person name="Biener R."/>
            <person name="Schwartz D."/>
            <person name="Kalinowski J."/>
        </authorList>
    </citation>
    <scope>NUCLEOTIDE SEQUENCE [LARGE SCALE GENOMIC DNA]</scope>
    <source>
        <strain evidence="11 12">DSM 7358</strain>
    </source>
</reference>
<dbReference type="InterPro" id="IPR050131">
    <property type="entry name" value="Peptidase_S8_subtilisin-like"/>
</dbReference>
<evidence type="ECO:0000256" key="8">
    <source>
        <dbReference type="SAM" id="MobiDB-lite"/>
    </source>
</evidence>
<proteinExistence type="inferred from homology"/>
<dbReference type="Pfam" id="PF05922">
    <property type="entry name" value="Inhibitor_I9"/>
    <property type="match status" value="1"/>
</dbReference>
<feature type="region of interest" description="Disordered" evidence="8">
    <location>
        <begin position="408"/>
        <end position="461"/>
    </location>
</feature>
<dbReference type="InterPro" id="IPR022398">
    <property type="entry name" value="Peptidase_S8_His-AS"/>
</dbReference>
<feature type="active site" description="Charge relay system" evidence="5 6">
    <location>
        <position position="199"/>
    </location>
</feature>
<dbReference type="SUPFAM" id="SSF52743">
    <property type="entry name" value="Subtilisin-like"/>
    <property type="match status" value="1"/>
</dbReference>
<evidence type="ECO:0000256" key="6">
    <source>
        <dbReference type="PROSITE-ProRule" id="PRU01240"/>
    </source>
</evidence>
<dbReference type="CDD" id="cd04077">
    <property type="entry name" value="Peptidases_S8_PCSK9_ProteinaseK_like"/>
    <property type="match status" value="1"/>
</dbReference>
<dbReference type="AlphaFoldDB" id="U5WBF7"/>
<dbReference type="PROSITE" id="PS00136">
    <property type="entry name" value="SUBTILASE_ASP"/>
    <property type="match status" value="1"/>
</dbReference>
<keyword evidence="2 6" id="KW-0645">Protease</keyword>
<dbReference type="eggNOG" id="COG4935">
    <property type="taxonomic scope" value="Bacteria"/>
</dbReference>
<protein>
    <submittedName>
        <fullName evidence="11">Subtilisin-like serine protease</fullName>
    </submittedName>
</protein>
<evidence type="ECO:0000256" key="2">
    <source>
        <dbReference type="ARBA" id="ARBA00022670"/>
    </source>
</evidence>